<evidence type="ECO:0000313" key="2">
    <source>
        <dbReference type="EMBL" id="NHO31213.1"/>
    </source>
</evidence>
<proteinExistence type="predicted"/>
<protein>
    <submittedName>
        <fullName evidence="2">Uncharacterized protein</fullName>
    </submittedName>
</protein>
<organism evidence="2 3">
    <name type="scientific">Acetobacter fallax</name>
    <dbReference type="NCBI Taxonomy" id="1737473"/>
    <lineage>
        <taxon>Bacteria</taxon>
        <taxon>Pseudomonadati</taxon>
        <taxon>Pseudomonadota</taxon>
        <taxon>Alphaproteobacteria</taxon>
        <taxon>Acetobacterales</taxon>
        <taxon>Acetobacteraceae</taxon>
        <taxon>Acetobacter</taxon>
    </lineage>
</organism>
<dbReference type="RefSeq" id="WP_173575788.1">
    <property type="nucleotide sequence ID" value="NZ_WOSW01000001.1"/>
</dbReference>
<gene>
    <name evidence="2" type="ORF">GOB84_01300</name>
</gene>
<feature type="region of interest" description="Disordered" evidence="1">
    <location>
        <begin position="37"/>
        <end position="58"/>
    </location>
</feature>
<feature type="region of interest" description="Disordered" evidence="1">
    <location>
        <begin position="1"/>
        <end position="25"/>
    </location>
</feature>
<name>A0ABX0K8Q8_9PROT</name>
<evidence type="ECO:0000313" key="3">
    <source>
        <dbReference type="Proteomes" id="UP000615326"/>
    </source>
</evidence>
<feature type="region of interest" description="Disordered" evidence="1">
    <location>
        <begin position="82"/>
        <end position="182"/>
    </location>
</feature>
<dbReference type="EMBL" id="WOSW01000001">
    <property type="protein sequence ID" value="NHO31213.1"/>
    <property type="molecule type" value="Genomic_DNA"/>
</dbReference>
<feature type="compositionally biased region" description="Pro residues" evidence="1">
    <location>
        <begin position="46"/>
        <end position="55"/>
    </location>
</feature>
<feature type="compositionally biased region" description="Polar residues" evidence="1">
    <location>
        <begin position="132"/>
        <end position="173"/>
    </location>
</feature>
<comment type="caution">
    <text evidence="2">The sequence shown here is derived from an EMBL/GenBank/DDBJ whole genome shotgun (WGS) entry which is preliminary data.</text>
</comment>
<evidence type="ECO:0000256" key="1">
    <source>
        <dbReference type="SAM" id="MobiDB-lite"/>
    </source>
</evidence>
<keyword evidence="3" id="KW-1185">Reference proteome</keyword>
<dbReference type="Proteomes" id="UP000615326">
    <property type="component" value="Unassembled WGS sequence"/>
</dbReference>
<reference evidence="2 3" key="1">
    <citation type="journal article" date="2020" name="Int. J. Syst. Evol. Microbiol.">
        <title>Novel acetic acid bacteria from cider fermentations: Acetobacter conturbans sp. nov. and Acetobacter fallax sp. nov.</title>
        <authorList>
            <person name="Sombolestani A.S."/>
            <person name="Cleenwerck I."/>
            <person name="Cnockaert M."/>
            <person name="Borremans W."/>
            <person name="Wieme A.D."/>
            <person name="De Vuyst L."/>
            <person name="Vandamme P."/>
        </authorList>
    </citation>
    <scope>NUCLEOTIDE SEQUENCE [LARGE SCALE GENOMIC DNA]</scope>
    <source>
        <strain evidence="2 3">LMG 1637</strain>
    </source>
</reference>
<accession>A0ABX0K8Q8</accession>
<feature type="compositionally biased region" description="Basic and acidic residues" evidence="1">
    <location>
        <begin position="1"/>
        <end position="12"/>
    </location>
</feature>
<sequence length="182" mass="19879">MSDRGEDRHDDPMAGSPAAADPVSRLRTALDRIAFALDRRKTETPPEVPVPPPGPDMQEVLASIDLLMTRINDVLETRETVAAAPVHEPPADHNPAYGQPVADAYMPPSDNGGQTFEPAQFPVQQYEEPFHNPQTGQNGDPSFTEGPYQNNPPMDSHHQSPSWNDTNYSSGYESGQRYGGEG</sequence>